<name>A0A0A2G6H4_9PORP</name>
<gene>
    <name evidence="2" type="ORF">HQ36_03345</name>
</gene>
<proteinExistence type="predicted"/>
<dbReference type="Pfam" id="PF15495">
    <property type="entry name" value="Fimbrillin_C"/>
    <property type="match status" value="1"/>
</dbReference>
<evidence type="ECO:0000259" key="1">
    <source>
        <dbReference type="Pfam" id="PF15495"/>
    </source>
</evidence>
<sequence length="494" mass="57069">MNLSLAYRFISILLFISFLGSCKKKESQFLPSSSEEVYIQVEIPILQQTMREKSMDDPMRSIESLSMLFFDGNSSDSQLVEIREINEFINTSEGICVKLPQKEEYYLLCIANASKEVKQLIRKGCKAEVFLHKEFPILTRRMSREPSSEELKGAIMMTNAEGLVPINESNYFKNETEQKKSRPVRLILESIAARVLLNASLPQIENSSLKMQEGVHPRYLITGLSKEIYWLRKIKLSQSNKSAPQQHEEEYAYSPGYELIAKETGKEKYHELIEKYRSFYSTANNFLKYSIEADPSVEQDLKKSSLYCKETTVDPQHYLTAFVPHIIVAYPIYPSELKVNQGKGWIAFEGKYLTEEDFVNYVAGVRANTNPPLPEGMPEEFAIAVRKIKENELLTKMDQPFSLEGIDFYWKSLNFYAWPLRHFDDSKAPKNDSFGRYGLVRNNQYTIRVKKLSWLGSNMFPNLKDNFSPLSESSSINLSIEVKELSNREQEVEY</sequence>
<dbReference type="Gene3D" id="2.60.40.3690">
    <property type="match status" value="1"/>
</dbReference>
<reference evidence="2 3" key="1">
    <citation type="submission" date="2014-08" db="EMBL/GenBank/DDBJ databases">
        <title>Porphyromonas gingivicanis strain:COT-022_OH1391 Genome sequencing.</title>
        <authorList>
            <person name="Wallis C."/>
            <person name="Deusch O."/>
            <person name="O'Flynn C."/>
            <person name="Davis I."/>
            <person name="Jospin G."/>
            <person name="Darling A.E."/>
            <person name="Coil D.A."/>
            <person name="Alexiev A."/>
            <person name="Horsfall A."/>
            <person name="Kirkwood N."/>
            <person name="Harris S."/>
            <person name="Eisen J.A."/>
        </authorList>
    </citation>
    <scope>NUCLEOTIDE SEQUENCE [LARGE SCALE GENOMIC DNA]</scope>
    <source>
        <strain evidence="3">COT-022 OH1391</strain>
    </source>
</reference>
<organism evidence="2 3">
    <name type="scientific">Porphyromonas gingivicanis</name>
    <dbReference type="NCBI Taxonomy" id="266762"/>
    <lineage>
        <taxon>Bacteria</taxon>
        <taxon>Pseudomonadati</taxon>
        <taxon>Bacteroidota</taxon>
        <taxon>Bacteroidia</taxon>
        <taxon>Bacteroidales</taxon>
        <taxon>Porphyromonadaceae</taxon>
        <taxon>Porphyromonas</taxon>
    </lineage>
</organism>
<evidence type="ECO:0000313" key="2">
    <source>
        <dbReference type="EMBL" id="KGN97975.1"/>
    </source>
</evidence>
<evidence type="ECO:0000313" key="3">
    <source>
        <dbReference type="Proteomes" id="UP000030134"/>
    </source>
</evidence>
<protein>
    <recommendedName>
        <fullName evidence="1">Minor fimbrium subunit Mfa1 C-terminal domain-containing protein</fullName>
    </recommendedName>
</protein>
<dbReference type="AlphaFoldDB" id="A0A0A2G6H4"/>
<dbReference type="eggNOG" id="ENOG5032V5V">
    <property type="taxonomic scope" value="Bacteria"/>
</dbReference>
<dbReference type="EMBL" id="JQZW01000008">
    <property type="protein sequence ID" value="KGN97975.1"/>
    <property type="molecule type" value="Genomic_DNA"/>
</dbReference>
<accession>A0A0A2G6H4</accession>
<comment type="caution">
    <text evidence="2">The sequence shown here is derived from an EMBL/GenBank/DDBJ whole genome shotgun (WGS) entry which is preliminary data.</text>
</comment>
<dbReference type="InterPro" id="IPR029140">
    <property type="entry name" value="Mfa1_C"/>
</dbReference>
<dbReference type="Proteomes" id="UP000030134">
    <property type="component" value="Unassembled WGS sequence"/>
</dbReference>
<feature type="domain" description="Minor fimbrium subunit Mfa1 C-terminal" evidence="1">
    <location>
        <begin position="408"/>
        <end position="485"/>
    </location>
</feature>
<keyword evidence="3" id="KW-1185">Reference proteome</keyword>